<accession>A0A919F7L0</accession>
<feature type="compositionally biased region" description="Basic and acidic residues" evidence="1">
    <location>
        <begin position="55"/>
        <end position="65"/>
    </location>
</feature>
<evidence type="ECO:0000256" key="1">
    <source>
        <dbReference type="SAM" id="MobiDB-lite"/>
    </source>
</evidence>
<keyword evidence="2" id="KW-0732">Signal</keyword>
<proteinExistence type="predicted"/>
<evidence type="ECO:0008006" key="5">
    <source>
        <dbReference type="Google" id="ProtNLM"/>
    </source>
</evidence>
<dbReference type="Proteomes" id="UP000623958">
    <property type="component" value="Unassembled WGS sequence"/>
</dbReference>
<evidence type="ECO:0000313" key="3">
    <source>
        <dbReference type="EMBL" id="GHH53307.1"/>
    </source>
</evidence>
<reference evidence="3" key="2">
    <citation type="submission" date="2020-09" db="EMBL/GenBank/DDBJ databases">
        <authorList>
            <person name="Sun Q."/>
            <person name="Ohkuma M."/>
        </authorList>
    </citation>
    <scope>NUCLEOTIDE SEQUENCE</scope>
    <source>
        <strain evidence="3">JCM 13306</strain>
    </source>
</reference>
<dbReference type="EMBL" id="BNBA01000012">
    <property type="protein sequence ID" value="GHH53307.1"/>
    <property type="molecule type" value="Genomic_DNA"/>
</dbReference>
<evidence type="ECO:0000313" key="4">
    <source>
        <dbReference type="Proteomes" id="UP000623958"/>
    </source>
</evidence>
<sequence length="315" mass="33242">MPIIRARNLWLLLAPAVLAAAWWQHGASRPGDLAAAVGGQVATSGHARFPAPAREPVRPEPRRETSVPTGLPLDQRAGLEQDADLYGYAQQLAARIADGDADAGWMLSRVYDYCAGYALDPAGYLSDSEWIAHQGSAGMNAMVGARARLAARCAGFTPQDGLSAQQVLAQRVQAARSGSLAAEAALLSAGQPLDSSVAYKRNLVERVLASRDPEAYLALSLAMGARASGDDAYEGFVAGDQYAELAWQVAACRLGLECGADGTLMTSYCAIAGICSQDSRQDFESFVYDAAVPRQGASRMDEMITSLVKGEGVRS</sequence>
<name>A0A919F7L0_9XANT</name>
<dbReference type="AlphaFoldDB" id="A0A919F7L0"/>
<feature type="region of interest" description="Disordered" evidence="1">
    <location>
        <begin position="45"/>
        <end position="73"/>
    </location>
</feature>
<feature type="signal peptide" evidence="2">
    <location>
        <begin position="1"/>
        <end position="19"/>
    </location>
</feature>
<organism evidence="3 4">
    <name type="scientific">Xanthomonas boreopolis</name>
    <dbReference type="NCBI Taxonomy" id="86183"/>
    <lineage>
        <taxon>Bacteria</taxon>
        <taxon>Pseudomonadati</taxon>
        <taxon>Pseudomonadota</taxon>
        <taxon>Gammaproteobacteria</taxon>
        <taxon>Lysobacterales</taxon>
        <taxon>Lysobacteraceae</taxon>
        <taxon>Xanthomonas</taxon>
    </lineage>
</organism>
<comment type="caution">
    <text evidence="3">The sequence shown here is derived from an EMBL/GenBank/DDBJ whole genome shotgun (WGS) entry which is preliminary data.</text>
</comment>
<feature type="chain" id="PRO_5037363994" description="Sel1 repeat family protein" evidence="2">
    <location>
        <begin position="20"/>
        <end position="315"/>
    </location>
</feature>
<keyword evidence="4" id="KW-1185">Reference proteome</keyword>
<reference evidence="3" key="1">
    <citation type="journal article" date="2014" name="Int. J. Syst. Evol. Microbiol.">
        <title>Complete genome sequence of Corynebacterium casei LMG S-19264T (=DSM 44701T), isolated from a smear-ripened cheese.</title>
        <authorList>
            <consortium name="US DOE Joint Genome Institute (JGI-PGF)"/>
            <person name="Walter F."/>
            <person name="Albersmeier A."/>
            <person name="Kalinowski J."/>
            <person name="Ruckert C."/>
        </authorList>
    </citation>
    <scope>NUCLEOTIDE SEQUENCE</scope>
    <source>
        <strain evidence="3">JCM 13306</strain>
    </source>
</reference>
<evidence type="ECO:0000256" key="2">
    <source>
        <dbReference type="SAM" id="SignalP"/>
    </source>
</evidence>
<dbReference type="RefSeq" id="WP_434029195.1">
    <property type="nucleotide sequence ID" value="NZ_BNBA01000012.1"/>
</dbReference>
<protein>
    <recommendedName>
        <fullName evidence="5">Sel1 repeat family protein</fullName>
    </recommendedName>
</protein>
<gene>
    <name evidence="3" type="ORF">GCM10009090_18400</name>
</gene>